<organism evidence="1 2">
    <name type="scientific">Dysgonomonas capnocytophagoides</name>
    <dbReference type="NCBI Taxonomy" id="45254"/>
    <lineage>
        <taxon>Bacteria</taxon>
        <taxon>Pseudomonadati</taxon>
        <taxon>Bacteroidota</taxon>
        <taxon>Bacteroidia</taxon>
        <taxon>Bacteroidales</taxon>
        <taxon>Dysgonomonadaceae</taxon>
        <taxon>Dysgonomonas</taxon>
    </lineage>
</organism>
<dbReference type="OrthoDB" id="1100383at2"/>
<protein>
    <submittedName>
        <fullName evidence="1">Uncharacterized protein</fullName>
    </submittedName>
</protein>
<gene>
    <name evidence="1" type="ORF">E2605_18975</name>
</gene>
<dbReference type="RefSeq" id="WP_134437597.1">
    <property type="nucleotide sequence ID" value="NZ_SOML01000018.1"/>
</dbReference>
<accession>A0A4Y8KYY7</accession>
<keyword evidence="2" id="KW-1185">Reference proteome</keyword>
<dbReference type="Proteomes" id="UP000297861">
    <property type="component" value="Unassembled WGS sequence"/>
</dbReference>
<evidence type="ECO:0000313" key="2">
    <source>
        <dbReference type="Proteomes" id="UP000297861"/>
    </source>
</evidence>
<comment type="caution">
    <text evidence="1">The sequence shown here is derived from an EMBL/GenBank/DDBJ whole genome shotgun (WGS) entry which is preliminary data.</text>
</comment>
<name>A0A4Y8KYY7_9BACT</name>
<dbReference type="AlphaFoldDB" id="A0A4Y8KYY7"/>
<proteinExistence type="predicted"/>
<reference evidence="1 2" key="1">
    <citation type="submission" date="2019-03" db="EMBL/GenBank/DDBJ databases">
        <title>San Antonio Military Medical Center submission to MRSN (WRAIR), pending publication.</title>
        <authorList>
            <person name="Blyth D.M."/>
            <person name="Mccarthy S.L."/>
            <person name="Schall S.E."/>
            <person name="Stam J.A."/>
            <person name="Ong A.C."/>
            <person name="Mcgann P.T."/>
        </authorList>
    </citation>
    <scope>NUCLEOTIDE SEQUENCE [LARGE SCALE GENOMIC DNA]</scope>
    <source>
        <strain evidence="1 2">MRSN571793</strain>
    </source>
</reference>
<dbReference type="EMBL" id="SOML01000018">
    <property type="protein sequence ID" value="TFD92189.1"/>
    <property type="molecule type" value="Genomic_DNA"/>
</dbReference>
<evidence type="ECO:0000313" key="1">
    <source>
        <dbReference type="EMBL" id="TFD92189.1"/>
    </source>
</evidence>
<sequence length="82" mass="9542">MESKSSFAFLVSVNEAFGYTHEETLDSSLSLIMAMFREFNYMQIERSRYSSGEDDLKEGEEWVTITDFESGQPKRIKRVKSI</sequence>